<protein>
    <submittedName>
        <fullName evidence="1">Uncharacterized protein</fullName>
    </submittedName>
</protein>
<organism evidence="1 2">
    <name type="scientific">Ricinus communis</name>
    <name type="common">Castor bean</name>
    <dbReference type="NCBI Taxonomy" id="3988"/>
    <lineage>
        <taxon>Eukaryota</taxon>
        <taxon>Viridiplantae</taxon>
        <taxon>Streptophyta</taxon>
        <taxon>Embryophyta</taxon>
        <taxon>Tracheophyta</taxon>
        <taxon>Spermatophyta</taxon>
        <taxon>Magnoliopsida</taxon>
        <taxon>eudicotyledons</taxon>
        <taxon>Gunneridae</taxon>
        <taxon>Pentapetalae</taxon>
        <taxon>rosids</taxon>
        <taxon>fabids</taxon>
        <taxon>Malpighiales</taxon>
        <taxon>Euphorbiaceae</taxon>
        <taxon>Acalyphoideae</taxon>
        <taxon>Acalypheae</taxon>
        <taxon>Ricinus</taxon>
    </lineage>
</organism>
<reference evidence="2" key="1">
    <citation type="journal article" date="2010" name="Nat. Biotechnol.">
        <title>Draft genome sequence of the oilseed species Ricinus communis.</title>
        <authorList>
            <person name="Chan A.P."/>
            <person name="Crabtree J."/>
            <person name="Zhao Q."/>
            <person name="Lorenzi H."/>
            <person name="Orvis J."/>
            <person name="Puiu D."/>
            <person name="Melake-Berhan A."/>
            <person name="Jones K.M."/>
            <person name="Redman J."/>
            <person name="Chen G."/>
            <person name="Cahoon E.B."/>
            <person name="Gedil M."/>
            <person name="Stanke M."/>
            <person name="Haas B.J."/>
            <person name="Wortman J.R."/>
            <person name="Fraser-Liggett C.M."/>
            <person name="Ravel J."/>
            <person name="Rabinowicz P.D."/>
        </authorList>
    </citation>
    <scope>NUCLEOTIDE SEQUENCE [LARGE SCALE GENOMIC DNA]</scope>
    <source>
        <strain evidence="2">cv. Hale</strain>
    </source>
</reference>
<sequence>MPKIGISLSQVTHTPSCFFQFCHFLERERTRRKKQSIELKGKKEKKCLFRGQKQANSSSTITHQNDYMYKTAQADMEIA</sequence>
<dbReference type="Proteomes" id="UP000008311">
    <property type="component" value="Unassembled WGS sequence"/>
</dbReference>
<evidence type="ECO:0000313" key="1">
    <source>
        <dbReference type="EMBL" id="EEF30078.1"/>
    </source>
</evidence>
<dbReference type="AlphaFoldDB" id="B9T225"/>
<evidence type="ECO:0000313" key="2">
    <source>
        <dbReference type="Proteomes" id="UP000008311"/>
    </source>
</evidence>
<name>B9T225_RICCO</name>
<gene>
    <name evidence="1" type="ORF">RCOM_0996640</name>
</gene>
<dbReference type="EMBL" id="EQ974368">
    <property type="protein sequence ID" value="EEF30078.1"/>
    <property type="molecule type" value="Genomic_DNA"/>
</dbReference>
<accession>B9T225</accession>
<dbReference type="InParanoid" id="B9T225"/>
<keyword evidence="2" id="KW-1185">Reference proteome</keyword>
<proteinExistence type="predicted"/>